<dbReference type="Gene3D" id="3.40.830.10">
    <property type="entry name" value="LigB-like"/>
    <property type="match status" value="1"/>
</dbReference>
<feature type="domain" description="ThuA-like" evidence="2">
    <location>
        <begin position="288"/>
        <end position="519"/>
    </location>
</feature>
<dbReference type="Pfam" id="PF02900">
    <property type="entry name" value="LigB"/>
    <property type="match status" value="1"/>
</dbReference>
<comment type="caution">
    <text evidence="3">The sequence shown here is derived from an EMBL/GenBank/DDBJ whole genome shotgun (WGS) entry which is preliminary data.</text>
</comment>
<evidence type="ECO:0000313" key="3">
    <source>
        <dbReference type="EMBL" id="KAK7713669.1"/>
    </source>
</evidence>
<dbReference type="Gene3D" id="3.40.50.880">
    <property type="match status" value="1"/>
</dbReference>
<evidence type="ECO:0000259" key="1">
    <source>
        <dbReference type="Pfam" id="PF02900"/>
    </source>
</evidence>
<dbReference type="PANTHER" id="PTHR40469:SF2">
    <property type="entry name" value="GALACTOSE-BINDING DOMAIN-LIKE SUPERFAMILY PROTEIN"/>
    <property type="match status" value="1"/>
</dbReference>
<dbReference type="InterPro" id="IPR029062">
    <property type="entry name" value="Class_I_gatase-like"/>
</dbReference>
<sequence>MFDPWSAKATEDDERSCCPLPVLGDPGHASIVKSLKKRVPEILKLGTPEAPRAIVVVTAHWSEAQPTISSGSTHSLYYDYGGFPREAYQLKYPAPGSPEVAGEVKQALEAAGLKPVLNEKRGWDHGVFVPFMLINPAADVPIVQLSVLRSEDPEEHIRMGRALSTLRDSNVAIVGSGFACLHNFALMRSLMSGDSSAVREVKAVTGTFSKALTEAVQEKDAQEREKKLVGWRTFPRAYDIHPRHGADHFMPLLKATTIKTKDDRDRDPTMAEPDLPILSRTATSRFSVLVFSRTNGYRHESIEAGITALKDLAVSSHDSPFPFTVDATEDAIVFNPATLAQYRVIVFLQASGEFFDNELQLDALKQFVRSGGGIVGVHCASTGLPSSEWYGRMIGGVFTDHPVPQNGTVVVEDPEHPILSNGAVSRGPGKSLDGSKLEFEWHDEWYNFAANPRSQDGVHVLLKVRETSYEGGDMGEDHPIAWCHEFEGGRVFYTALGHFDEAYQDVSFMGQLINGIIWAARL</sequence>
<accession>A0ABR1NSC5</accession>
<dbReference type="Proteomes" id="UP001430848">
    <property type="component" value="Unassembled WGS sequence"/>
</dbReference>
<keyword evidence="4" id="KW-1185">Reference proteome</keyword>
<dbReference type="Pfam" id="PF06283">
    <property type="entry name" value="ThuA"/>
    <property type="match status" value="1"/>
</dbReference>
<dbReference type="InterPro" id="IPR004183">
    <property type="entry name" value="Xdiol_dOase_suB"/>
</dbReference>
<dbReference type="SUPFAM" id="SSF53213">
    <property type="entry name" value="LigB-like"/>
    <property type="match status" value="1"/>
</dbReference>
<dbReference type="EMBL" id="JAKNSF020000125">
    <property type="protein sequence ID" value="KAK7713669.1"/>
    <property type="molecule type" value="Genomic_DNA"/>
</dbReference>
<dbReference type="InterPro" id="IPR029010">
    <property type="entry name" value="ThuA-like"/>
</dbReference>
<evidence type="ECO:0008006" key="5">
    <source>
        <dbReference type="Google" id="ProtNLM"/>
    </source>
</evidence>
<evidence type="ECO:0000313" key="4">
    <source>
        <dbReference type="Proteomes" id="UP001430848"/>
    </source>
</evidence>
<reference evidence="3 4" key="1">
    <citation type="submission" date="2024-02" db="EMBL/GenBank/DDBJ databases">
        <title>De novo assembly and annotation of 12 fungi associated with fruit tree decline syndrome in Ontario, Canada.</title>
        <authorList>
            <person name="Sulman M."/>
            <person name="Ellouze W."/>
            <person name="Ilyukhin E."/>
        </authorList>
    </citation>
    <scope>NUCLEOTIDE SEQUENCE [LARGE SCALE GENOMIC DNA]</scope>
    <source>
        <strain evidence="3 4">M169</strain>
    </source>
</reference>
<dbReference type="SUPFAM" id="SSF52317">
    <property type="entry name" value="Class I glutamine amidotransferase-like"/>
    <property type="match status" value="1"/>
</dbReference>
<name>A0ABR1NSC5_DIAER</name>
<protein>
    <recommendedName>
        <fullName evidence="5">ThuA-like domain-containing protein</fullName>
    </recommendedName>
</protein>
<dbReference type="PANTHER" id="PTHR40469">
    <property type="entry name" value="SECRETED GLYCOSYL HYDROLASE"/>
    <property type="match status" value="1"/>
</dbReference>
<dbReference type="CDD" id="cd07363">
    <property type="entry name" value="45_DOPA_Dioxygenase"/>
    <property type="match status" value="1"/>
</dbReference>
<gene>
    <name evidence="3" type="ORF">SLS63_012051</name>
</gene>
<dbReference type="InterPro" id="IPR014436">
    <property type="entry name" value="Extradiol_dOase_DODA"/>
</dbReference>
<proteinExistence type="predicted"/>
<organism evidence="3 4">
    <name type="scientific">Diaporthe eres</name>
    <name type="common">Phomopsis oblonga</name>
    <dbReference type="NCBI Taxonomy" id="83184"/>
    <lineage>
        <taxon>Eukaryota</taxon>
        <taxon>Fungi</taxon>
        <taxon>Dikarya</taxon>
        <taxon>Ascomycota</taxon>
        <taxon>Pezizomycotina</taxon>
        <taxon>Sordariomycetes</taxon>
        <taxon>Sordariomycetidae</taxon>
        <taxon>Diaporthales</taxon>
        <taxon>Diaporthaceae</taxon>
        <taxon>Diaporthe</taxon>
        <taxon>Diaporthe eres species complex</taxon>
    </lineage>
</organism>
<feature type="domain" description="Extradiol ring-cleavage dioxygenase class III enzyme subunit B" evidence="1">
    <location>
        <begin position="45"/>
        <end position="229"/>
    </location>
</feature>
<evidence type="ECO:0000259" key="2">
    <source>
        <dbReference type="Pfam" id="PF06283"/>
    </source>
</evidence>